<evidence type="ECO:0000313" key="11">
    <source>
        <dbReference type="Proteomes" id="UP000229081"/>
    </source>
</evidence>
<keyword evidence="4" id="KW-0732">Signal</keyword>
<evidence type="ECO:0000259" key="7">
    <source>
        <dbReference type="Pfam" id="PF02837"/>
    </source>
</evidence>
<dbReference type="Proteomes" id="UP000229081">
    <property type="component" value="Chromosome"/>
</dbReference>
<name>A0A2K8MHU1_9SPHN</name>
<evidence type="ECO:0000259" key="6">
    <source>
        <dbReference type="Pfam" id="PF02836"/>
    </source>
</evidence>
<dbReference type="SUPFAM" id="SSF49303">
    <property type="entry name" value="beta-Galactosidase/glucuronidase domain"/>
    <property type="match status" value="1"/>
</dbReference>
<dbReference type="Gene3D" id="3.20.20.80">
    <property type="entry name" value="Glycosidases"/>
    <property type="match status" value="1"/>
</dbReference>
<dbReference type="Pfam" id="PF02837">
    <property type="entry name" value="Glyco_hydro_2_N"/>
    <property type="match status" value="1"/>
</dbReference>
<dbReference type="Pfam" id="PF11721">
    <property type="entry name" value="Malectin"/>
    <property type="match status" value="1"/>
</dbReference>
<evidence type="ECO:0000256" key="3">
    <source>
        <dbReference type="ARBA" id="ARBA00023295"/>
    </source>
</evidence>
<evidence type="ECO:0000256" key="4">
    <source>
        <dbReference type="SAM" id="SignalP"/>
    </source>
</evidence>
<dbReference type="InterPro" id="IPR006103">
    <property type="entry name" value="Glyco_hydro_2_cat"/>
</dbReference>
<organism evidence="10 11">
    <name type="scientific">Sphingomonas psychrotolerans</name>
    <dbReference type="NCBI Taxonomy" id="1327635"/>
    <lineage>
        <taxon>Bacteria</taxon>
        <taxon>Pseudomonadati</taxon>
        <taxon>Pseudomonadota</taxon>
        <taxon>Alphaproteobacteria</taxon>
        <taxon>Sphingomonadales</taxon>
        <taxon>Sphingomonadaceae</taxon>
        <taxon>Sphingomonas</taxon>
    </lineage>
</organism>
<feature type="domain" description="DUF4982" evidence="9">
    <location>
        <begin position="654"/>
        <end position="706"/>
    </location>
</feature>
<dbReference type="PANTHER" id="PTHR42732">
    <property type="entry name" value="BETA-GALACTOSIDASE"/>
    <property type="match status" value="1"/>
</dbReference>
<dbReference type="InterPro" id="IPR017853">
    <property type="entry name" value="GH"/>
</dbReference>
<evidence type="ECO:0000256" key="1">
    <source>
        <dbReference type="ARBA" id="ARBA00007401"/>
    </source>
</evidence>
<dbReference type="Pfam" id="PF02836">
    <property type="entry name" value="Glyco_hydro_2_C"/>
    <property type="match status" value="1"/>
</dbReference>
<feature type="domain" description="Glycoside hydrolase family 2 immunoglobulin-like beta-sandwich" evidence="5">
    <location>
        <begin position="209"/>
        <end position="309"/>
    </location>
</feature>
<dbReference type="GO" id="GO:0004553">
    <property type="term" value="F:hydrolase activity, hydrolyzing O-glycosyl compounds"/>
    <property type="evidence" value="ECO:0007669"/>
    <property type="project" value="InterPro"/>
</dbReference>
<feature type="domain" description="Glycosyl hydrolases family 2 sugar binding" evidence="7">
    <location>
        <begin position="58"/>
        <end position="187"/>
    </location>
</feature>
<dbReference type="Pfam" id="PF00703">
    <property type="entry name" value="Glyco_hydro_2"/>
    <property type="match status" value="1"/>
</dbReference>
<feature type="domain" description="Malectin" evidence="8">
    <location>
        <begin position="735"/>
        <end position="864"/>
    </location>
</feature>
<dbReference type="SUPFAM" id="SSF49785">
    <property type="entry name" value="Galactose-binding domain-like"/>
    <property type="match status" value="2"/>
</dbReference>
<gene>
    <name evidence="10" type="ORF">CVN68_16980</name>
</gene>
<dbReference type="InterPro" id="IPR006102">
    <property type="entry name" value="Ig-like_GH2"/>
</dbReference>
<dbReference type="InterPro" id="IPR013783">
    <property type="entry name" value="Ig-like_fold"/>
</dbReference>
<dbReference type="PANTHER" id="PTHR42732:SF1">
    <property type="entry name" value="BETA-MANNOSIDASE"/>
    <property type="match status" value="1"/>
</dbReference>
<keyword evidence="2" id="KW-0378">Hydrolase</keyword>
<dbReference type="InterPro" id="IPR051913">
    <property type="entry name" value="GH2_Domain-Containing"/>
</dbReference>
<feature type="domain" description="Glycoside hydrolase family 2 catalytic" evidence="6">
    <location>
        <begin position="316"/>
        <end position="542"/>
    </location>
</feature>
<dbReference type="InterPro" id="IPR036156">
    <property type="entry name" value="Beta-gal/glucu_dom_sf"/>
</dbReference>
<dbReference type="InterPro" id="IPR008979">
    <property type="entry name" value="Galactose-bd-like_sf"/>
</dbReference>
<dbReference type="InterPro" id="IPR021720">
    <property type="entry name" value="Malectin_dom"/>
</dbReference>
<dbReference type="EMBL" id="CP024923">
    <property type="protein sequence ID" value="ATY33450.1"/>
    <property type="molecule type" value="Genomic_DNA"/>
</dbReference>
<dbReference type="KEGG" id="sphc:CVN68_16980"/>
<dbReference type="Gene3D" id="2.60.40.10">
    <property type="entry name" value="Immunoglobulins"/>
    <property type="match status" value="2"/>
</dbReference>
<dbReference type="GO" id="GO:0005975">
    <property type="term" value="P:carbohydrate metabolic process"/>
    <property type="evidence" value="ECO:0007669"/>
    <property type="project" value="InterPro"/>
</dbReference>
<evidence type="ECO:0000259" key="8">
    <source>
        <dbReference type="Pfam" id="PF11721"/>
    </source>
</evidence>
<dbReference type="InterPro" id="IPR006104">
    <property type="entry name" value="Glyco_hydro_2_N"/>
</dbReference>
<dbReference type="AlphaFoldDB" id="A0A2K8MHU1"/>
<keyword evidence="3" id="KW-0326">Glycosidase</keyword>
<proteinExistence type="inferred from homology"/>
<evidence type="ECO:0008006" key="12">
    <source>
        <dbReference type="Google" id="ProtNLM"/>
    </source>
</evidence>
<dbReference type="SUPFAM" id="SSF51445">
    <property type="entry name" value="(Trans)glycosidases"/>
    <property type="match status" value="1"/>
</dbReference>
<keyword evidence="11" id="KW-1185">Reference proteome</keyword>
<evidence type="ECO:0000259" key="5">
    <source>
        <dbReference type="Pfam" id="PF00703"/>
    </source>
</evidence>
<reference evidence="10 11" key="1">
    <citation type="submission" date="2017-11" db="EMBL/GenBank/DDBJ databases">
        <title>Complete genome sequence of Sphingomonas sp. Strain Cra20, a psychrotolerant potential plant growth promoting rhizobacteria.</title>
        <authorList>
            <person name="Luo Y."/>
        </authorList>
    </citation>
    <scope>NUCLEOTIDE SEQUENCE [LARGE SCALE GENOMIC DNA]</scope>
    <source>
        <strain evidence="10 11">Cra20</strain>
    </source>
</reference>
<feature type="chain" id="PRO_5014596833" description="Beta-galactosidase" evidence="4">
    <location>
        <begin position="25"/>
        <end position="880"/>
    </location>
</feature>
<sequence>MMPNRVFAIVLLFLLALGVSPAAAQGRAETTLAEGWRFHLGEVRGDATAAGFDDAAWQRVAVPHTWNKVGNYAVTRRPDANTTRGVGWYRLRFTLPANAAGKRVYLQFDAASIVADVWVNGRKLGRHEGAFSRFRVDATDAVRPGENIVAVKVDNSKPDPGSPTEFVVPISGDFFMYGGLYRPVSLIVTGQAHIDLLDHGGPGIYGRITTLNDAAATVAVLTRLRNSGRVSAVTLRTRIADGDGRQVAQAEQRFSLAAGTATARETALTIARPRRWNGLDDPYLYRMTVELLGRGGAVLDRVEQPLGLRTVAVDADKGFLLNGRPMRLNGVNRHQDRQEKGWALTQADHEQDMALIEELGANSIRLAHYNHATPFFDLADRNGMVLWAELGLVNLASIPGKADTPPAMKANAEAQMVELIRQNYNHPSVGVWSIGNEITNWASKGLTPSNARPLMNALNAVAKREDPTRPTTIAACCEVLPGEKDDGRDRTAGTADTVAYNLYYGWYTSGRVADAARLGAVMQGYHRENPTLPVGVGEYGAGGAISQHTDNVHGGKIESIYRPQAEEIQAVVHELSWRELKPLDFLWGTWVWQMFDATSDLREEGDSSDINTKGLVTFDRSVKKDAYWFYKAAWSKAPVLHLTGRRYVDRAYPVIEVRAYSNAPEAQLSVNGRALGTAACADFVCVWPGVRLVPGENALVATAAGQTDRMTLRYTGPERAIHVRTGTLEGVTLAGGTRYGSDDFFDGGLGFTLNPYQRELYAAGQQRKAARVVAGAREPRLYASWRTGKAFRYALPLPDGQYRVTLHLFDPAETAPGKRVFTVTASGGAPVRIDPVAKAGAGMTATTVELPATVRGGTLTLDFAGVVGEALVSAIDVVAR</sequence>
<dbReference type="Gene3D" id="2.60.120.430">
    <property type="entry name" value="Galactose-binding lectin"/>
    <property type="match status" value="1"/>
</dbReference>
<dbReference type="Gene3D" id="2.60.120.260">
    <property type="entry name" value="Galactose-binding domain-like"/>
    <property type="match status" value="1"/>
</dbReference>
<dbReference type="Pfam" id="PF16355">
    <property type="entry name" value="DUF4982"/>
    <property type="match status" value="1"/>
</dbReference>
<accession>A0A2K8MHU1</accession>
<evidence type="ECO:0000256" key="2">
    <source>
        <dbReference type="ARBA" id="ARBA00022801"/>
    </source>
</evidence>
<evidence type="ECO:0000259" key="9">
    <source>
        <dbReference type="Pfam" id="PF16355"/>
    </source>
</evidence>
<dbReference type="PRINTS" id="PR00132">
    <property type="entry name" value="GLHYDRLASE2"/>
</dbReference>
<evidence type="ECO:0000313" key="10">
    <source>
        <dbReference type="EMBL" id="ATY33450.1"/>
    </source>
</evidence>
<dbReference type="InterPro" id="IPR032311">
    <property type="entry name" value="DUF4982"/>
</dbReference>
<feature type="signal peptide" evidence="4">
    <location>
        <begin position="1"/>
        <end position="24"/>
    </location>
</feature>
<protein>
    <recommendedName>
        <fullName evidence="12">Beta-galactosidase</fullName>
    </recommendedName>
</protein>
<comment type="similarity">
    <text evidence="1">Belongs to the glycosyl hydrolase 2 family.</text>
</comment>
<dbReference type="InterPro" id="IPR006101">
    <property type="entry name" value="Glyco_hydro_2"/>
</dbReference>